<dbReference type="CDD" id="cd00200">
    <property type="entry name" value="WD40"/>
    <property type="match status" value="1"/>
</dbReference>
<evidence type="ECO:0000259" key="4">
    <source>
        <dbReference type="Pfam" id="PF20703"/>
    </source>
</evidence>
<feature type="repeat" description="WD" evidence="1">
    <location>
        <begin position="871"/>
        <end position="902"/>
    </location>
</feature>
<gene>
    <name evidence="5" type="ORF">EJ065_3513</name>
</gene>
<feature type="repeat" description="WD" evidence="1">
    <location>
        <begin position="1038"/>
        <end position="1070"/>
    </location>
</feature>
<feature type="repeat" description="WD" evidence="1">
    <location>
        <begin position="619"/>
        <end position="650"/>
    </location>
</feature>
<name>A0A410RT28_CORCK</name>
<evidence type="ECO:0000313" key="5">
    <source>
        <dbReference type="EMBL" id="QAT85074.1"/>
    </source>
</evidence>
<dbReference type="InterPro" id="IPR027417">
    <property type="entry name" value="P-loop_NTPase"/>
</dbReference>
<dbReference type="Gene3D" id="3.40.50.300">
    <property type="entry name" value="P-loop containing nucleotide triphosphate hydrolases"/>
    <property type="match status" value="1"/>
</dbReference>
<feature type="domain" description="Novel STAND NTPase 1" evidence="4">
    <location>
        <begin position="7"/>
        <end position="384"/>
    </location>
</feature>
<sequence length="1215" mass="131229">MSAPKNPFLGPQPYRASDSDRFFGRETVTQRLVNRILAHPCLTLFGPSGAGKSSVMQAGVIPLLEESHEFRTVRIDGWLAGEAPLARLVRTMHAELELGPPPEQAGTAEALDSALELASQRSDRPVLIYLDQLEQLFLPGRDVEATGALLKGLDALARKPVRGLQLVLAMREDYLGRFRDRVRGRRELLEQGFRLGPLTVGEMVKVSCRLATEKGLPSQPWSEQEVRALMRQVRMAGQDEQDDDAEVQAAFAQIVCRALWDERARGQAVEPVAAEPMVHRYLEATLDALGSDKKRAARRLLEQHLIASDGSRTLLTEQEARAELPPEHADEVLTHLEAAAVLHAEQHQGSRYFELGHDWLARKVFELKQQRIERESAQRRLRREAVERRRLIILASVAAGVAVLMAVLLIWALTEQAHAQRAKTDAENAKQEADKQARDARGLALMTGARDLQGRGYTAMATKLLLEVPAPEQARWWTQLAHDFLKEPIPEVTFQGTSPLQVAAFSPDGQRVAAASQGGTAWVWRVDGTGTPVVLTGHGGRVGSIEFSPDGQWVVTASRDATVRVWRADGTGTPVVLQGYEDTVHSARFSPDGQWLVTASADMSVQVRRADGTGKPVLLAGHEASVLSGRFSPDGRRVVTTSFDGTARVWRADGKGSPVVLKGHTRPVSSAGFSPDGLWVVTASEDKTARVWKADGKGSPVVLKGHEGDVYSARFSPDGLWVVTASEDKTARVWKADGKGSPLVLGGHEAPVSSAGFSPDGQWVVTASTDGTARVWKADGMVPPRVLKGHQGWVQDARFSPDGQRIITASRDGTLKVWRAGEPELPVVFQRPGEGVWSARFSPDGQRVVTAGTDGAARVWTADGTGILAVLDEGAGSVSSAAFSPDGHQVVTVSKDGSARVWRADGTGLPVVLRGDPLRPIGSAEFSPEGQSVLTTRWFGGGPQVWRANGSGTPRVLGYDEAHSARFSRDGQWVVTASGRTPKVLRTDGTGTPVVLLGHGGDVSSAEFSPDGQWVVTASQDKTARVWKADGTGTPVVLKGHGGAVFSASFSPDGQWVVTASQDKTARVWKADGTGTPVVLKGHLDRVASAGFSPDGRQVVTASEDRTARVWRADGTGTPLVLQSCESEVASAEFSPAGRQVLTVCTDAQAQLWPLEVAELQRRLRAVNKDCLPPDVRRSYLDETEEQARSGYAECERVQGRDPLVTPPPTLRLLP</sequence>
<evidence type="ECO:0000256" key="1">
    <source>
        <dbReference type="PROSITE-ProRule" id="PRU00221"/>
    </source>
</evidence>
<dbReference type="Proteomes" id="UP000288758">
    <property type="component" value="Chromosome"/>
</dbReference>
<dbReference type="PROSITE" id="PS50082">
    <property type="entry name" value="WD_REPEATS_2"/>
    <property type="match status" value="13"/>
</dbReference>
<dbReference type="InterPro" id="IPR001680">
    <property type="entry name" value="WD40_rpt"/>
</dbReference>
<feature type="repeat" description="WD" evidence="1">
    <location>
        <begin position="1080"/>
        <end position="1111"/>
    </location>
</feature>
<reference evidence="5 6" key="1">
    <citation type="submission" date="2018-12" db="EMBL/GenBank/DDBJ databases">
        <title>Complete Genome Sequence of the Corallopyronin A producing Myxobacterium Corallococcus coralloides B035.</title>
        <authorList>
            <person name="Bouhired S.M."/>
            <person name="Rupp O."/>
            <person name="Blom J."/>
            <person name="Schaeberle T.F."/>
            <person name="Kehraus S."/>
            <person name="Schiefer A."/>
            <person name="Pfarr K."/>
            <person name="Goesmann A."/>
            <person name="Hoerauf A."/>
            <person name="Koenig G.M."/>
        </authorList>
    </citation>
    <scope>NUCLEOTIDE SEQUENCE [LARGE SCALE GENOMIC DNA]</scope>
    <source>
        <strain evidence="5 6">B035</strain>
    </source>
</reference>
<dbReference type="InterPro" id="IPR036322">
    <property type="entry name" value="WD40_repeat_dom_sf"/>
</dbReference>
<keyword evidence="3" id="KW-1133">Transmembrane helix</keyword>
<keyword evidence="2" id="KW-0175">Coiled coil</keyword>
<feature type="repeat" description="WD" evidence="1">
    <location>
        <begin position="1122"/>
        <end position="1163"/>
    </location>
</feature>
<feature type="repeat" description="WD" evidence="1">
    <location>
        <begin position="703"/>
        <end position="735"/>
    </location>
</feature>
<keyword evidence="1" id="KW-0853">WD repeat</keyword>
<dbReference type="InterPro" id="IPR049052">
    <property type="entry name" value="nSTAND1"/>
</dbReference>
<dbReference type="Pfam" id="PF00400">
    <property type="entry name" value="WD40"/>
    <property type="match status" value="13"/>
</dbReference>
<feature type="repeat" description="WD" evidence="1">
    <location>
        <begin position="535"/>
        <end position="566"/>
    </location>
</feature>
<dbReference type="Pfam" id="PF20703">
    <property type="entry name" value="nSTAND1"/>
    <property type="match status" value="1"/>
</dbReference>
<dbReference type="AlphaFoldDB" id="A0A410RT28"/>
<dbReference type="SMART" id="SM00320">
    <property type="entry name" value="WD40"/>
    <property type="match status" value="14"/>
</dbReference>
<organism evidence="5 6">
    <name type="scientific">Corallococcus coralloides</name>
    <name type="common">Myxococcus coralloides</name>
    <dbReference type="NCBI Taxonomy" id="184914"/>
    <lineage>
        <taxon>Bacteria</taxon>
        <taxon>Pseudomonadati</taxon>
        <taxon>Myxococcota</taxon>
        <taxon>Myxococcia</taxon>
        <taxon>Myxococcales</taxon>
        <taxon>Cystobacterineae</taxon>
        <taxon>Myxococcaceae</taxon>
        <taxon>Corallococcus</taxon>
    </lineage>
</organism>
<dbReference type="SUPFAM" id="SSF52540">
    <property type="entry name" value="P-loop containing nucleoside triphosphate hydrolases"/>
    <property type="match status" value="1"/>
</dbReference>
<feature type="repeat" description="WD" evidence="1">
    <location>
        <begin position="829"/>
        <end position="860"/>
    </location>
</feature>
<keyword evidence="3" id="KW-0812">Transmembrane</keyword>
<dbReference type="SUPFAM" id="SSF50960">
    <property type="entry name" value="TolB, C-terminal domain"/>
    <property type="match status" value="1"/>
</dbReference>
<dbReference type="PROSITE" id="PS50294">
    <property type="entry name" value="WD_REPEATS_REGION"/>
    <property type="match status" value="11"/>
</dbReference>
<feature type="transmembrane region" description="Helical" evidence="3">
    <location>
        <begin position="391"/>
        <end position="413"/>
    </location>
</feature>
<dbReference type="RefSeq" id="WP_128796901.1">
    <property type="nucleotide sequence ID" value="NZ_CP034669.1"/>
</dbReference>
<dbReference type="SUPFAM" id="SSF50978">
    <property type="entry name" value="WD40 repeat-like"/>
    <property type="match status" value="2"/>
</dbReference>
<dbReference type="PANTHER" id="PTHR19879:SF9">
    <property type="entry name" value="TRANSCRIPTION INITIATION FACTOR TFIID SUBUNIT 5"/>
    <property type="match status" value="1"/>
</dbReference>
<evidence type="ECO:0000256" key="2">
    <source>
        <dbReference type="SAM" id="Coils"/>
    </source>
</evidence>
<feature type="repeat" description="WD" evidence="1">
    <location>
        <begin position="745"/>
        <end position="777"/>
    </location>
</feature>
<dbReference type="PANTHER" id="PTHR19879">
    <property type="entry name" value="TRANSCRIPTION INITIATION FACTOR TFIID"/>
    <property type="match status" value="1"/>
</dbReference>
<feature type="repeat" description="WD" evidence="1">
    <location>
        <begin position="996"/>
        <end position="1028"/>
    </location>
</feature>
<feature type="repeat" description="WD" evidence="1">
    <location>
        <begin position="577"/>
        <end position="607"/>
    </location>
</feature>
<protein>
    <submittedName>
        <fullName evidence="5">High-affnity carbon uptake protein Hat/HatR</fullName>
    </submittedName>
</protein>
<accession>A0A410RT28</accession>
<keyword evidence="3" id="KW-0472">Membrane</keyword>
<feature type="repeat" description="WD" evidence="1">
    <location>
        <begin position="787"/>
        <end position="818"/>
    </location>
</feature>
<evidence type="ECO:0000256" key="3">
    <source>
        <dbReference type="SAM" id="Phobius"/>
    </source>
</evidence>
<dbReference type="InterPro" id="IPR015943">
    <property type="entry name" value="WD40/YVTN_repeat-like_dom_sf"/>
</dbReference>
<dbReference type="Gene3D" id="2.130.10.10">
    <property type="entry name" value="YVTN repeat-like/Quinoprotein amine dehydrogenase"/>
    <property type="match status" value="5"/>
</dbReference>
<evidence type="ECO:0000313" key="6">
    <source>
        <dbReference type="Proteomes" id="UP000288758"/>
    </source>
</evidence>
<dbReference type="EMBL" id="CP034669">
    <property type="protein sequence ID" value="QAT85074.1"/>
    <property type="molecule type" value="Genomic_DNA"/>
</dbReference>
<proteinExistence type="predicted"/>
<feature type="repeat" description="WD" evidence="1">
    <location>
        <begin position="661"/>
        <end position="693"/>
    </location>
</feature>
<feature type="coiled-coil region" evidence="2">
    <location>
        <begin position="416"/>
        <end position="443"/>
    </location>
</feature>